<evidence type="ECO:0000259" key="5">
    <source>
        <dbReference type="PROSITE" id="PS50931"/>
    </source>
</evidence>
<dbReference type="InterPro" id="IPR050950">
    <property type="entry name" value="HTH-type_LysR_regulators"/>
</dbReference>
<dbReference type="Pfam" id="PF03466">
    <property type="entry name" value="LysR_substrate"/>
    <property type="match status" value="1"/>
</dbReference>
<sequence length="309" mass="32951">MPLTRFTLRQLEACSAVAELMSFAAAADRLGLSAQAVSQLVGELEAGVGFRIFERTTRRVALSSAGRDFLAPVQTALRHVRAAESAAADVRDRAAGRVRVGAPQVIAATALPAAMGAYAQQRPKVIVNIHDLAVDAMVEAVASGDVDLAIGPDRATGDDVRCQPLFDSPWVLWCAPTHALARRPKVRWKELQGHALVAAGRDHERSVAMMRVNVPEGERIAPVAVVDHLSTALGIAAQGQVATLAPAYVAPLARHFGLQMRPVVQPEAIRSVCLYQSARRPLSPSAAGFADYLVQWMPGWEGNLARAPA</sequence>
<dbReference type="GO" id="GO:0003700">
    <property type="term" value="F:DNA-binding transcription factor activity"/>
    <property type="evidence" value="ECO:0007669"/>
    <property type="project" value="InterPro"/>
</dbReference>
<accession>A0AAE3N966</accession>
<dbReference type="EMBL" id="JAQIPB010000006">
    <property type="protein sequence ID" value="MDA7417258.1"/>
    <property type="molecule type" value="Genomic_DNA"/>
</dbReference>
<dbReference type="Pfam" id="PF00126">
    <property type="entry name" value="HTH_1"/>
    <property type="match status" value="1"/>
</dbReference>
<evidence type="ECO:0000256" key="2">
    <source>
        <dbReference type="ARBA" id="ARBA00023015"/>
    </source>
</evidence>
<dbReference type="InterPro" id="IPR036388">
    <property type="entry name" value="WH-like_DNA-bd_sf"/>
</dbReference>
<comment type="similarity">
    <text evidence="1">Belongs to the LysR transcriptional regulatory family.</text>
</comment>
<comment type="caution">
    <text evidence="6">The sequence shown here is derived from an EMBL/GenBank/DDBJ whole genome shotgun (WGS) entry which is preliminary data.</text>
</comment>
<evidence type="ECO:0000313" key="6">
    <source>
        <dbReference type="EMBL" id="MDA7417258.1"/>
    </source>
</evidence>
<dbReference type="GO" id="GO:0005829">
    <property type="term" value="C:cytosol"/>
    <property type="evidence" value="ECO:0007669"/>
    <property type="project" value="TreeGrafter"/>
</dbReference>
<dbReference type="CDD" id="cd08440">
    <property type="entry name" value="PBP2_LTTR_like_4"/>
    <property type="match status" value="1"/>
</dbReference>
<keyword evidence="3" id="KW-0238">DNA-binding</keyword>
<dbReference type="Gene3D" id="3.40.190.290">
    <property type="match status" value="1"/>
</dbReference>
<dbReference type="Proteomes" id="UP001212602">
    <property type="component" value="Unassembled WGS sequence"/>
</dbReference>
<dbReference type="InterPro" id="IPR000847">
    <property type="entry name" value="LysR_HTH_N"/>
</dbReference>
<dbReference type="SUPFAM" id="SSF53850">
    <property type="entry name" value="Periplasmic binding protein-like II"/>
    <property type="match status" value="1"/>
</dbReference>
<dbReference type="PANTHER" id="PTHR30419:SF30">
    <property type="entry name" value="LYSR FAMILY TRANSCRIPTIONAL REGULATOR"/>
    <property type="match status" value="1"/>
</dbReference>
<dbReference type="InterPro" id="IPR036390">
    <property type="entry name" value="WH_DNA-bd_sf"/>
</dbReference>
<dbReference type="PANTHER" id="PTHR30419">
    <property type="entry name" value="HTH-TYPE TRANSCRIPTIONAL REGULATOR YBHD"/>
    <property type="match status" value="1"/>
</dbReference>
<dbReference type="RefSeq" id="WP_271428503.1">
    <property type="nucleotide sequence ID" value="NZ_JAQIPB010000006.1"/>
</dbReference>
<dbReference type="PROSITE" id="PS50931">
    <property type="entry name" value="HTH_LYSR"/>
    <property type="match status" value="1"/>
</dbReference>
<dbReference type="AlphaFoldDB" id="A0AAE3N966"/>
<evidence type="ECO:0000256" key="1">
    <source>
        <dbReference type="ARBA" id="ARBA00009437"/>
    </source>
</evidence>
<protein>
    <submittedName>
        <fullName evidence="6">LysR family transcriptional regulator</fullName>
    </submittedName>
</protein>
<proteinExistence type="inferred from homology"/>
<keyword evidence="4" id="KW-0804">Transcription</keyword>
<dbReference type="SUPFAM" id="SSF46785">
    <property type="entry name" value="Winged helix' DNA-binding domain"/>
    <property type="match status" value="1"/>
</dbReference>
<dbReference type="GO" id="GO:0003677">
    <property type="term" value="F:DNA binding"/>
    <property type="evidence" value="ECO:0007669"/>
    <property type="project" value="UniProtKB-KW"/>
</dbReference>
<name>A0AAE3N966_9BURK</name>
<organism evidence="6 7">
    <name type="scientific">Xenophilus arseniciresistens</name>
    <dbReference type="NCBI Taxonomy" id="1283306"/>
    <lineage>
        <taxon>Bacteria</taxon>
        <taxon>Pseudomonadati</taxon>
        <taxon>Pseudomonadota</taxon>
        <taxon>Betaproteobacteria</taxon>
        <taxon>Burkholderiales</taxon>
        <taxon>Comamonadaceae</taxon>
        <taxon>Xenophilus</taxon>
    </lineage>
</organism>
<keyword evidence="7" id="KW-1185">Reference proteome</keyword>
<dbReference type="InterPro" id="IPR005119">
    <property type="entry name" value="LysR_subst-bd"/>
</dbReference>
<evidence type="ECO:0000256" key="3">
    <source>
        <dbReference type="ARBA" id="ARBA00023125"/>
    </source>
</evidence>
<keyword evidence="2" id="KW-0805">Transcription regulation</keyword>
<gene>
    <name evidence="6" type="ORF">PGB34_12885</name>
</gene>
<feature type="domain" description="HTH lysR-type" evidence="5">
    <location>
        <begin position="6"/>
        <end position="63"/>
    </location>
</feature>
<evidence type="ECO:0000256" key="4">
    <source>
        <dbReference type="ARBA" id="ARBA00023163"/>
    </source>
</evidence>
<dbReference type="Gene3D" id="1.10.10.10">
    <property type="entry name" value="Winged helix-like DNA-binding domain superfamily/Winged helix DNA-binding domain"/>
    <property type="match status" value="1"/>
</dbReference>
<reference evidence="6" key="1">
    <citation type="submission" date="2023-01" db="EMBL/GenBank/DDBJ databases">
        <title>Xenophilus mangrovi sp. nov., isolated from soil of Mangrove nature reserve.</title>
        <authorList>
            <person name="Xu S."/>
            <person name="Liu Z."/>
            <person name="Xu Y."/>
        </authorList>
    </citation>
    <scope>NUCLEOTIDE SEQUENCE</scope>
    <source>
        <strain evidence="6">YW8</strain>
    </source>
</reference>
<evidence type="ECO:0000313" key="7">
    <source>
        <dbReference type="Proteomes" id="UP001212602"/>
    </source>
</evidence>